<comment type="similarity">
    <text evidence="2">Belongs to the encapsulin family. Family 1 subfamily.</text>
</comment>
<accession>A0A967EG92</accession>
<dbReference type="InterPro" id="IPR007544">
    <property type="entry name" value="ENCAP"/>
</dbReference>
<organism evidence="5 6">
    <name type="scientific">Metallococcus carri</name>
    <dbReference type="NCBI Taxonomy" id="1656884"/>
    <lineage>
        <taxon>Bacteria</taxon>
        <taxon>Bacillati</taxon>
        <taxon>Actinomycetota</taxon>
        <taxon>Actinomycetes</taxon>
        <taxon>Micrococcales</taxon>
        <taxon>Dermacoccaceae</taxon>
        <taxon>Metallococcus</taxon>
    </lineage>
</organism>
<dbReference type="AlphaFoldDB" id="A0A967EG92"/>
<dbReference type="EMBL" id="JAAOIV010000002">
    <property type="protein sequence ID" value="NHN54783.1"/>
    <property type="molecule type" value="Genomic_DNA"/>
</dbReference>
<name>A0A967EG92_9MICO</name>
<evidence type="ECO:0000256" key="2">
    <source>
        <dbReference type="ARBA" id="ARBA00033743"/>
    </source>
</evidence>
<dbReference type="Gene3D" id="3.30.2320.10">
    <property type="entry name" value="hypothetical protein PF0899 domain"/>
    <property type="match status" value="1"/>
</dbReference>
<dbReference type="GO" id="GO:0140737">
    <property type="term" value="C:encapsulin nanocompartment"/>
    <property type="evidence" value="ECO:0007669"/>
    <property type="project" value="UniProtKB-SubCell"/>
</dbReference>
<dbReference type="PANTHER" id="PTHR37165:SF1">
    <property type="entry name" value="TYPE 1 ENCAPSULIN SHELL PROTEIN"/>
    <property type="match status" value="1"/>
</dbReference>
<dbReference type="Gene3D" id="3.30.2400.30">
    <property type="match status" value="1"/>
</dbReference>
<protein>
    <recommendedName>
        <fullName evidence="4">Type 1 encapsulin shell protein</fullName>
    </recommendedName>
</protein>
<keyword evidence="6" id="KW-1185">Reference proteome</keyword>
<keyword evidence="3" id="KW-1284">Encapsulin nanocompartment</keyword>
<comment type="subcellular location">
    <subcellularLocation>
        <location evidence="1">Encapsulin nanocompartment</location>
    </subcellularLocation>
</comment>
<evidence type="ECO:0000313" key="5">
    <source>
        <dbReference type="EMBL" id="NHN54783.1"/>
    </source>
</evidence>
<evidence type="ECO:0000256" key="4">
    <source>
        <dbReference type="ARBA" id="ARBA00050023"/>
    </source>
</evidence>
<evidence type="ECO:0000313" key="6">
    <source>
        <dbReference type="Proteomes" id="UP000744769"/>
    </source>
</evidence>
<dbReference type="RefSeq" id="WP_166193057.1">
    <property type="nucleotide sequence ID" value="NZ_JAAOIV010000002.1"/>
</dbReference>
<reference evidence="5" key="1">
    <citation type="submission" date="2020-03" db="EMBL/GenBank/DDBJ databases">
        <title>Draft sequencing of Calidifontibacter sp. DB0510.</title>
        <authorList>
            <person name="Kim D.-U."/>
        </authorList>
    </citation>
    <scope>NUCLEOTIDE SEQUENCE</scope>
    <source>
        <strain evidence="5">DB0510</strain>
    </source>
</reference>
<dbReference type="Proteomes" id="UP000744769">
    <property type="component" value="Unassembled WGS sequence"/>
</dbReference>
<dbReference type="PANTHER" id="PTHR37165">
    <property type="entry name" value="PEPTIDASE U56 FAMILY"/>
    <property type="match status" value="1"/>
</dbReference>
<dbReference type="NCBIfam" id="NF041155">
    <property type="entry name" value="encap_f1"/>
    <property type="match status" value="1"/>
</dbReference>
<comment type="caution">
    <text evidence="5">The sequence shown here is derived from an EMBL/GenBank/DDBJ whole genome shotgun (WGS) entry which is preliminary data.</text>
</comment>
<dbReference type="InterPro" id="IPR051429">
    <property type="entry name" value="Encapsulin_nc"/>
</dbReference>
<dbReference type="Pfam" id="PF04454">
    <property type="entry name" value="Linocin_M18"/>
    <property type="match status" value="1"/>
</dbReference>
<gene>
    <name evidence="5" type="ORF">G9U51_03170</name>
</gene>
<proteinExistence type="inferred from homology"/>
<sequence>MNNLHRELAPITAAAWAEIEQEARRTFERRIAGRRVVDVPEPKGPAFSAVGTGHLAELASPVDGVQARQRQVRPVIELRATFTVSRDAVDDVERGSTDSDWQPVKDAAELMASAENRTVFYGAESAGITGIVPSSSNTAVTLPQDVREYPAAVAQALNALRLAGVDGPYNLLLSPTLYTAVAETSDHGYPVRDHLARIVGDGDIIWAPGLDGGLVVTERGGDFELLLGQDLSIGYLSHDADTIDLYLQESLTFRVNTDEASVVISEASSSGRQRSSSRSRSR</sequence>
<dbReference type="PIRSF" id="PIRSF019254">
    <property type="entry name" value="CFP29"/>
    <property type="match status" value="1"/>
</dbReference>
<evidence type="ECO:0000256" key="3">
    <source>
        <dbReference type="ARBA" id="ARBA00033787"/>
    </source>
</evidence>
<evidence type="ECO:0000256" key="1">
    <source>
        <dbReference type="ARBA" id="ARBA00033738"/>
    </source>
</evidence>